<dbReference type="STRING" id="644358.A0A0C4EES9"/>
<reference evidence="5" key="5">
    <citation type="submission" date="2015-06" db="UniProtKB">
        <authorList>
            <consortium name="EnsemblFungi"/>
        </authorList>
    </citation>
    <scope>IDENTIFICATION</scope>
    <source>
        <strain evidence="5">ATCC 64411</strain>
    </source>
</reference>
<organism evidence="5 6">
    <name type="scientific">Magnaporthiopsis poae (strain ATCC 64411 / 73-15)</name>
    <name type="common">Kentucky bluegrass fungus</name>
    <name type="synonym">Magnaporthe poae</name>
    <dbReference type="NCBI Taxonomy" id="644358"/>
    <lineage>
        <taxon>Eukaryota</taxon>
        <taxon>Fungi</taxon>
        <taxon>Dikarya</taxon>
        <taxon>Ascomycota</taxon>
        <taxon>Pezizomycotina</taxon>
        <taxon>Sordariomycetes</taxon>
        <taxon>Sordariomycetidae</taxon>
        <taxon>Magnaporthales</taxon>
        <taxon>Magnaporthaceae</taxon>
        <taxon>Magnaporthiopsis</taxon>
    </lineage>
</organism>
<name>A0A0C4EES9_MAGP6</name>
<feature type="compositionally biased region" description="Basic and acidic residues" evidence="2">
    <location>
        <begin position="984"/>
        <end position="993"/>
    </location>
</feature>
<dbReference type="OrthoDB" id="2019572at2759"/>
<sequence length="993" mass="99170">MRGRNKLLAFKRPTLAVMFCVAALLAGVFLETVGIGRLVAAHEQQQPSSFDARSVSASDHPKHHVEKIDVEVVDSNNAAIPPLGGILKTILGGAPKPALPTAAAPLPAAVLPPVAPAPVPAAPVSAAPASGGVLGGLLPGLPALPAPVPALPPVAPAPAPGSEGGGGLLQGLPLPVAPVPGSESGGGLLQGLPLPVAPVVGPDSNGGLLGGAPLPVPAALPLPATAPAATDAADAGASTGGSRPKLGLLGGLGGLVDDLLNPQTGIVVGVIGTVNDILPIPADVPITLPDVGSILDAASDALQLDDPLKVVTAVMGEVGDVVENVGKELGSVVGGVANTIDGVVENVADGALAGLGVPLPDLSILSNITNLVKSLPGEILDTVGAVHDTLGALPLDAVLPDAINGVVDSLSDTLSGVAQVVDNLVCTVEQIGVVSGVLQVPCSQVTFSVSDSSIATQGALAVVVTTPVNLLATLTDSAGSALLPTLAAMNSLVSMASSASIAVPTNAAALLPSVPSAGTPPLSTSAPLPLIPTRPLAPSVPDSVVTVTQVVTSCPASISSTPAGCPAPPPCPSCPAAICNCPPELPPFDPALGPCPGEGYTCSSCKDGWFCPPKQVPAQACPCGYGWPCEDCTGGWFCAPVQTSSAQIINVCPASSTTHTPSTSPAAQPTLALPNGKYAGCYLDTPERALNGSHFTASPPDNTLTNSVCLDICLEAGFKVAGTENGAECYCGNYLFNTYLIDDSTCKTPCTGDSRDSCGGPWALAVYTPDGNVEVRQPEFVLSDPPPGTPETSVHIGGLRQTVIPMTVPVFAWPPPMPTLPISIDTAALISTVASMVEEVVSKAAAIESDILSHAPADLGGPASILDSGLMSLTSDIRSFVSAVATALPVLPTMPGLAPPAPTAPAAPLGGGIVVVGNPGGSLPGNPQVLPFLGTPFYGRLNKEDVDKSNDEKLDQPKDGGHESDSSATEGDRPETRRRRLPRRRSDSIEAQN</sequence>
<dbReference type="OMA" id="SCGGPWA"/>
<keyword evidence="6" id="KW-1185">Reference proteome</keyword>
<evidence type="ECO:0000313" key="5">
    <source>
        <dbReference type="EnsemblFungi" id="MAPG_11259T0"/>
    </source>
</evidence>
<dbReference type="Proteomes" id="UP000011715">
    <property type="component" value="Unassembled WGS sequence"/>
</dbReference>
<feature type="compositionally biased region" description="Basic and acidic residues" evidence="2">
    <location>
        <begin position="943"/>
        <end position="975"/>
    </location>
</feature>
<dbReference type="eggNOG" id="KOG4157">
    <property type="taxonomic scope" value="Eukaryota"/>
</dbReference>
<evidence type="ECO:0000313" key="6">
    <source>
        <dbReference type="Proteomes" id="UP000011715"/>
    </source>
</evidence>
<reference evidence="6" key="2">
    <citation type="submission" date="2010-05" db="EMBL/GenBank/DDBJ databases">
        <title>The genome sequence of Magnaporthe poae strain ATCC 64411.</title>
        <authorList>
            <person name="Ma L.-J."/>
            <person name="Dead R."/>
            <person name="Young S."/>
            <person name="Zeng Q."/>
            <person name="Koehrsen M."/>
            <person name="Alvarado L."/>
            <person name="Berlin A."/>
            <person name="Chapman S.B."/>
            <person name="Chen Z."/>
            <person name="Freedman E."/>
            <person name="Gellesch M."/>
            <person name="Goldberg J."/>
            <person name="Griggs A."/>
            <person name="Gujja S."/>
            <person name="Heilman E.R."/>
            <person name="Heiman D."/>
            <person name="Hepburn T."/>
            <person name="Howarth C."/>
            <person name="Jen D."/>
            <person name="Larson L."/>
            <person name="Mehta T."/>
            <person name="Neiman D."/>
            <person name="Pearson M."/>
            <person name="Roberts A."/>
            <person name="Saif S."/>
            <person name="Shea T."/>
            <person name="Shenoy N."/>
            <person name="Sisk P."/>
            <person name="Stolte C."/>
            <person name="Sykes S."/>
            <person name="Walk T."/>
            <person name="White J."/>
            <person name="Yandava C."/>
            <person name="Haas B."/>
            <person name="Nusbaum C."/>
            <person name="Birren B."/>
        </authorList>
    </citation>
    <scope>NUCLEOTIDE SEQUENCE [LARGE SCALE GENOMIC DNA]</scope>
    <source>
        <strain evidence="6">ATCC 64411 / 73-15</strain>
    </source>
</reference>
<dbReference type="SMART" id="SM00321">
    <property type="entry name" value="WSC"/>
    <property type="match status" value="1"/>
</dbReference>
<dbReference type="InterPro" id="IPR002889">
    <property type="entry name" value="WSC_carb-bd"/>
</dbReference>
<dbReference type="Pfam" id="PF01822">
    <property type="entry name" value="WSC"/>
    <property type="match status" value="1"/>
</dbReference>
<feature type="domain" description="WSC" evidence="3">
    <location>
        <begin position="675"/>
        <end position="770"/>
    </location>
</feature>
<reference evidence="5" key="4">
    <citation type="journal article" date="2015" name="G3 (Bethesda)">
        <title>Genome sequences of three phytopathogenic species of the Magnaporthaceae family of fungi.</title>
        <authorList>
            <person name="Okagaki L.H."/>
            <person name="Nunes C.C."/>
            <person name="Sailsbery J."/>
            <person name="Clay B."/>
            <person name="Brown D."/>
            <person name="John T."/>
            <person name="Oh Y."/>
            <person name="Young N."/>
            <person name="Fitzgerald M."/>
            <person name="Haas B.J."/>
            <person name="Zeng Q."/>
            <person name="Young S."/>
            <person name="Adiconis X."/>
            <person name="Fan L."/>
            <person name="Levin J.Z."/>
            <person name="Mitchell T.K."/>
            <person name="Okubara P.A."/>
            <person name="Farman M.L."/>
            <person name="Kohn L.M."/>
            <person name="Birren B."/>
            <person name="Ma L.-J."/>
            <person name="Dean R.A."/>
        </authorList>
    </citation>
    <scope>NUCLEOTIDE SEQUENCE</scope>
    <source>
        <strain evidence="5">ATCC 64411 / 73-15</strain>
    </source>
</reference>
<evidence type="ECO:0000256" key="2">
    <source>
        <dbReference type="SAM" id="MobiDB-lite"/>
    </source>
</evidence>
<proteinExistence type="predicted"/>
<dbReference type="PROSITE" id="PS51212">
    <property type="entry name" value="WSC"/>
    <property type="match status" value="1"/>
</dbReference>
<evidence type="ECO:0000259" key="3">
    <source>
        <dbReference type="PROSITE" id="PS51212"/>
    </source>
</evidence>
<accession>A0A0C4EES9</accession>
<reference evidence="4" key="1">
    <citation type="submission" date="2010-05" db="EMBL/GenBank/DDBJ databases">
        <title>The Genome Sequence of Magnaporthe poae strain ATCC 64411.</title>
        <authorList>
            <consortium name="The Broad Institute Genome Sequencing Platform"/>
            <consortium name="Broad Institute Genome Sequencing Center for Infectious Disease"/>
            <person name="Ma L.-J."/>
            <person name="Dead R."/>
            <person name="Young S."/>
            <person name="Zeng Q."/>
            <person name="Koehrsen M."/>
            <person name="Alvarado L."/>
            <person name="Berlin A."/>
            <person name="Chapman S.B."/>
            <person name="Chen Z."/>
            <person name="Freedman E."/>
            <person name="Gellesch M."/>
            <person name="Goldberg J."/>
            <person name="Griggs A."/>
            <person name="Gujja S."/>
            <person name="Heilman E.R."/>
            <person name="Heiman D."/>
            <person name="Hepburn T."/>
            <person name="Howarth C."/>
            <person name="Jen D."/>
            <person name="Larson L."/>
            <person name="Mehta T."/>
            <person name="Neiman D."/>
            <person name="Pearson M."/>
            <person name="Roberts A."/>
            <person name="Saif S."/>
            <person name="Shea T."/>
            <person name="Shenoy N."/>
            <person name="Sisk P."/>
            <person name="Stolte C."/>
            <person name="Sykes S."/>
            <person name="Walk T."/>
            <person name="White J."/>
            <person name="Yandava C."/>
            <person name="Haas B."/>
            <person name="Nusbaum C."/>
            <person name="Birren B."/>
        </authorList>
    </citation>
    <scope>NUCLEOTIDE SEQUENCE</scope>
    <source>
        <strain evidence="4">ATCC 64411</strain>
    </source>
</reference>
<keyword evidence="1" id="KW-0677">Repeat</keyword>
<dbReference type="PANTHER" id="PTHR45964:SF5">
    <property type="entry name" value="WSCD FAMILY MEMBER CG9164"/>
    <property type="match status" value="1"/>
</dbReference>
<dbReference type="EMBL" id="GL876980">
    <property type="protein sequence ID" value="KLU92313.1"/>
    <property type="molecule type" value="Genomic_DNA"/>
</dbReference>
<evidence type="ECO:0000313" key="4">
    <source>
        <dbReference type="EMBL" id="KLU92313.1"/>
    </source>
</evidence>
<dbReference type="PANTHER" id="PTHR45964">
    <property type="entry name" value="WSCD FAMILY MEMBER CG9164"/>
    <property type="match status" value="1"/>
</dbReference>
<reference evidence="4" key="3">
    <citation type="submission" date="2011-03" db="EMBL/GenBank/DDBJ databases">
        <title>Annotation of Magnaporthe poae ATCC 64411.</title>
        <authorList>
            <person name="Ma L.-J."/>
            <person name="Dead R."/>
            <person name="Young S.K."/>
            <person name="Zeng Q."/>
            <person name="Gargeya S."/>
            <person name="Fitzgerald M."/>
            <person name="Haas B."/>
            <person name="Abouelleil A."/>
            <person name="Alvarado L."/>
            <person name="Arachchi H.M."/>
            <person name="Berlin A."/>
            <person name="Brown A."/>
            <person name="Chapman S.B."/>
            <person name="Chen Z."/>
            <person name="Dunbar C."/>
            <person name="Freedman E."/>
            <person name="Gearin G."/>
            <person name="Gellesch M."/>
            <person name="Goldberg J."/>
            <person name="Griggs A."/>
            <person name="Gujja S."/>
            <person name="Heiman D."/>
            <person name="Howarth C."/>
            <person name="Larson L."/>
            <person name="Lui A."/>
            <person name="MacDonald P.J.P."/>
            <person name="Mehta T."/>
            <person name="Montmayeur A."/>
            <person name="Murphy C."/>
            <person name="Neiman D."/>
            <person name="Pearson M."/>
            <person name="Priest M."/>
            <person name="Roberts A."/>
            <person name="Saif S."/>
            <person name="Shea T."/>
            <person name="Shenoy N."/>
            <person name="Sisk P."/>
            <person name="Stolte C."/>
            <person name="Sykes S."/>
            <person name="Yandava C."/>
            <person name="Wortman J."/>
            <person name="Nusbaum C."/>
            <person name="Birren B."/>
        </authorList>
    </citation>
    <scope>NUCLEOTIDE SEQUENCE</scope>
    <source>
        <strain evidence="4">ATCC 64411</strain>
    </source>
</reference>
<dbReference type="InterPro" id="IPR051589">
    <property type="entry name" value="Sialate-O-sulfotransferase"/>
</dbReference>
<dbReference type="AlphaFoldDB" id="A0A0C4EES9"/>
<protein>
    <recommendedName>
        <fullName evidence="3">WSC domain-containing protein</fullName>
    </recommendedName>
</protein>
<dbReference type="EMBL" id="ADBL01002774">
    <property type="status" value="NOT_ANNOTATED_CDS"/>
    <property type="molecule type" value="Genomic_DNA"/>
</dbReference>
<feature type="region of interest" description="Disordered" evidence="2">
    <location>
        <begin position="943"/>
        <end position="993"/>
    </location>
</feature>
<dbReference type="EnsemblFungi" id="MAPG_11259T0">
    <property type="protein sequence ID" value="MAPG_11259T0"/>
    <property type="gene ID" value="MAPG_11259"/>
</dbReference>
<dbReference type="VEuPathDB" id="FungiDB:MAPG_11259"/>
<evidence type="ECO:0000256" key="1">
    <source>
        <dbReference type="ARBA" id="ARBA00022737"/>
    </source>
</evidence>
<gene>
    <name evidence="4" type="ORF">MAPG_11259</name>
</gene>